<dbReference type="STRING" id="28092.WM40_12650"/>
<accession>A0A0F5K0A3</accession>
<evidence type="ECO:0000256" key="1">
    <source>
        <dbReference type="ARBA" id="ARBA00004236"/>
    </source>
</evidence>
<evidence type="ECO:0000256" key="9">
    <source>
        <dbReference type="ARBA" id="ARBA00023004"/>
    </source>
</evidence>
<evidence type="ECO:0000256" key="6">
    <source>
        <dbReference type="ARBA" id="ARBA00022729"/>
    </source>
</evidence>
<dbReference type="InterPro" id="IPR014353">
    <property type="entry name" value="Membr-bd_ADH_cyt_c"/>
</dbReference>
<feature type="domain" description="Cytochrome c" evidence="14">
    <location>
        <begin position="14"/>
        <end position="117"/>
    </location>
</feature>
<evidence type="ECO:0000256" key="4">
    <source>
        <dbReference type="ARBA" id="ARBA00022617"/>
    </source>
</evidence>
<keyword evidence="3" id="KW-1003">Cell membrane</keyword>
<dbReference type="Proteomes" id="UP000033618">
    <property type="component" value="Unassembled WGS sequence"/>
</dbReference>
<evidence type="ECO:0000313" key="16">
    <source>
        <dbReference type="Proteomes" id="UP000033618"/>
    </source>
</evidence>
<sequence>MANVSPSATDNSDPLVIRGKYLAVAADCAACHTVANGQPFAGGLDIETPIGRIVSTNITPSRTAGIGGYTLEQFNRAIRRGVRADGMNLYPAMPYTAYAKLTDDDVKALYAYFMKDVAAVDRAPAHSTDLPFPFNIRISMAIWNRLFLDDTPFEMVAGKSAEWNRGAYLAEALGHCQTCHTPRNFLMAEKTGSGLSGASLGTWYAPNITSDKATGIGMWSDDDIFSYLKTGHAAVGSQAGGPMREAIDKSFSKLDDGDLRALATWVKSVPAIRSGKVDKGNIAQHPIPNDLTLMSGSAEKGAVLYADNCASCHQASGQGARGLPALVGNAAFSRPVADNVIMAILDGMTPASGQDMPGFAEKLSDGDIADLTNYLFRQFGVAEIQTNAAHVTQLRAGGPRSPLLLMARVGLVAVLLIVLLLVFIAMKRRRHVAR</sequence>
<evidence type="ECO:0000256" key="13">
    <source>
        <dbReference type="SAM" id="Phobius"/>
    </source>
</evidence>
<keyword evidence="6" id="KW-0732">Signal</keyword>
<dbReference type="PANTHER" id="PTHR35008">
    <property type="entry name" value="BLL4482 PROTEIN-RELATED"/>
    <property type="match status" value="1"/>
</dbReference>
<dbReference type="Pfam" id="PF13442">
    <property type="entry name" value="Cytochrome_CBB3"/>
    <property type="match status" value="1"/>
</dbReference>
<organism evidence="15 16">
    <name type="scientific">Robbsia andropogonis</name>
    <dbReference type="NCBI Taxonomy" id="28092"/>
    <lineage>
        <taxon>Bacteria</taxon>
        <taxon>Pseudomonadati</taxon>
        <taxon>Pseudomonadota</taxon>
        <taxon>Betaproteobacteria</taxon>
        <taxon>Burkholderiales</taxon>
        <taxon>Burkholderiaceae</taxon>
        <taxon>Robbsia</taxon>
    </lineage>
</organism>
<dbReference type="PROSITE" id="PS51007">
    <property type="entry name" value="CYTC"/>
    <property type="match status" value="3"/>
</dbReference>
<keyword evidence="13" id="KW-1133">Transmembrane helix</keyword>
<feature type="binding site" description="axial binding residue" evidence="12">
    <location>
        <position position="32"/>
    </location>
    <ligand>
        <name>heme c</name>
        <dbReference type="ChEBI" id="CHEBI:61717"/>
        <label>1</label>
    </ligand>
    <ligandPart>
        <name>Fe</name>
        <dbReference type="ChEBI" id="CHEBI:18248"/>
    </ligandPart>
</feature>
<name>A0A0F5K0A3_9BURK</name>
<feature type="binding site" description="covalent" evidence="11">
    <location>
        <position position="179"/>
    </location>
    <ligand>
        <name>heme c</name>
        <dbReference type="ChEBI" id="CHEBI:61717"/>
        <label>2</label>
    </ligand>
</feature>
<evidence type="ECO:0000259" key="14">
    <source>
        <dbReference type="PROSITE" id="PS51007"/>
    </source>
</evidence>
<dbReference type="GO" id="GO:0005886">
    <property type="term" value="C:plasma membrane"/>
    <property type="evidence" value="ECO:0007669"/>
    <property type="project" value="UniProtKB-SubCell"/>
</dbReference>
<feature type="domain" description="Cytochrome c" evidence="14">
    <location>
        <begin position="161"/>
        <end position="270"/>
    </location>
</feature>
<dbReference type="EMBL" id="LAQU01000011">
    <property type="protein sequence ID" value="KKB63365.1"/>
    <property type="molecule type" value="Genomic_DNA"/>
</dbReference>
<keyword evidence="5 12" id="KW-0479">Metal-binding</keyword>
<keyword evidence="10 13" id="KW-0472">Membrane</keyword>
<dbReference type="PIRSF" id="PIRSF000018">
    <property type="entry name" value="Mb_ADH_cyt_c"/>
    <property type="match status" value="1"/>
</dbReference>
<dbReference type="InterPro" id="IPR008168">
    <property type="entry name" value="Cyt_C_IC"/>
</dbReference>
<feature type="domain" description="Cytochrome c" evidence="14">
    <location>
        <begin position="296"/>
        <end position="379"/>
    </location>
</feature>
<comment type="subcellular location">
    <subcellularLocation>
        <location evidence="1">Cell membrane</location>
    </subcellularLocation>
</comment>
<evidence type="ECO:0000256" key="7">
    <source>
        <dbReference type="ARBA" id="ARBA00022737"/>
    </source>
</evidence>
<dbReference type="GO" id="GO:0009055">
    <property type="term" value="F:electron transfer activity"/>
    <property type="evidence" value="ECO:0007669"/>
    <property type="project" value="InterPro"/>
</dbReference>
<dbReference type="GO" id="GO:0020037">
    <property type="term" value="F:heme binding"/>
    <property type="evidence" value="ECO:0007669"/>
    <property type="project" value="InterPro"/>
</dbReference>
<keyword evidence="2" id="KW-0813">Transport</keyword>
<dbReference type="PANTHER" id="PTHR35008:SF8">
    <property type="entry name" value="ALCOHOL DEHYDROGENASE CYTOCHROME C SUBUNIT"/>
    <property type="match status" value="1"/>
</dbReference>
<keyword evidence="8" id="KW-0249">Electron transport</keyword>
<evidence type="ECO:0000256" key="3">
    <source>
        <dbReference type="ARBA" id="ARBA00022475"/>
    </source>
</evidence>
<keyword evidence="4 11" id="KW-0349">Heme</keyword>
<feature type="binding site" description="covalent" evidence="11">
    <location>
        <position position="31"/>
    </location>
    <ligand>
        <name>heme c</name>
        <dbReference type="ChEBI" id="CHEBI:61717"/>
        <label>1</label>
    </ligand>
</feature>
<dbReference type="Gene3D" id="1.10.760.10">
    <property type="entry name" value="Cytochrome c-like domain"/>
    <property type="match status" value="3"/>
</dbReference>
<dbReference type="PRINTS" id="PR00605">
    <property type="entry name" value="CYTCHROMECIC"/>
</dbReference>
<evidence type="ECO:0000313" key="15">
    <source>
        <dbReference type="EMBL" id="KKB63365.1"/>
    </source>
</evidence>
<evidence type="ECO:0000256" key="8">
    <source>
        <dbReference type="ARBA" id="ARBA00022982"/>
    </source>
</evidence>
<evidence type="ECO:0000256" key="12">
    <source>
        <dbReference type="PIRSR" id="PIRSR000018-51"/>
    </source>
</evidence>
<dbReference type="SUPFAM" id="SSF46626">
    <property type="entry name" value="Cytochrome c"/>
    <property type="match status" value="3"/>
</dbReference>
<evidence type="ECO:0000256" key="2">
    <source>
        <dbReference type="ARBA" id="ARBA00022448"/>
    </source>
</evidence>
<dbReference type="GO" id="GO:0016614">
    <property type="term" value="F:oxidoreductase activity, acting on CH-OH group of donors"/>
    <property type="evidence" value="ECO:0007669"/>
    <property type="project" value="InterPro"/>
</dbReference>
<comment type="caution">
    <text evidence="15">The sequence shown here is derived from an EMBL/GenBank/DDBJ whole genome shotgun (WGS) entry which is preliminary data.</text>
</comment>
<gene>
    <name evidence="15" type="ORF">WM40_12650</name>
</gene>
<keyword evidence="16" id="KW-1185">Reference proteome</keyword>
<feature type="binding site" description="covalent" evidence="11">
    <location>
        <position position="28"/>
    </location>
    <ligand>
        <name>heme c</name>
        <dbReference type="ChEBI" id="CHEBI:61717"/>
        <label>1</label>
    </ligand>
</feature>
<dbReference type="InterPro" id="IPR051459">
    <property type="entry name" value="Cytochrome_c-type_DH"/>
</dbReference>
<reference evidence="15 16" key="1">
    <citation type="submission" date="2015-03" db="EMBL/GenBank/DDBJ databases">
        <title>Draft Genome Sequence of Burkholderia andropogonis type strain ICMP2807, isolated from Sorghum bicolor.</title>
        <authorList>
            <person name="Lopes-Santos L."/>
            <person name="Castro D.B."/>
            <person name="Ottoboni L.M."/>
            <person name="Park D."/>
            <person name="Weirc B.S."/>
            <person name="Destefano S.A."/>
        </authorList>
    </citation>
    <scope>NUCLEOTIDE SEQUENCE [LARGE SCALE GENOMIC DNA]</scope>
    <source>
        <strain evidence="15 16">ICMP2807</strain>
    </source>
</reference>
<keyword evidence="7" id="KW-0677">Repeat</keyword>
<evidence type="ECO:0000256" key="10">
    <source>
        <dbReference type="ARBA" id="ARBA00023136"/>
    </source>
</evidence>
<feature type="binding site" description="axial binding residue" evidence="12">
    <location>
        <position position="180"/>
    </location>
    <ligand>
        <name>heme c</name>
        <dbReference type="ChEBI" id="CHEBI:61717"/>
        <label>2</label>
    </ligand>
    <ligandPart>
        <name>Fe</name>
        <dbReference type="ChEBI" id="CHEBI:18248"/>
    </ligandPart>
</feature>
<feature type="binding site" description="covalent" evidence="11">
    <location>
        <position position="309"/>
    </location>
    <ligand>
        <name>heme c</name>
        <dbReference type="ChEBI" id="CHEBI:61717"/>
        <label>3</label>
    </ligand>
</feature>
<feature type="transmembrane region" description="Helical" evidence="13">
    <location>
        <begin position="403"/>
        <end position="426"/>
    </location>
</feature>
<feature type="binding site" description="covalent" evidence="11">
    <location>
        <position position="312"/>
    </location>
    <ligand>
        <name>heme c</name>
        <dbReference type="ChEBI" id="CHEBI:61717"/>
        <label>3</label>
    </ligand>
</feature>
<keyword evidence="13" id="KW-0812">Transmembrane</keyword>
<dbReference type="AlphaFoldDB" id="A0A0F5K0A3"/>
<dbReference type="GO" id="GO:0005506">
    <property type="term" value="F:iron ion binding"/>
    <property type="evidence" value="ECO:0007669"/>
    <property type="project" value="InterPro"/>
</dbReference>
<evidence type="ECO:0000256" key="11">
    <source>
        <dbReference type="PIRSR" id="PIRSR000018-50"/>
    </source>
</evidence>
<proteinExistence type="predicted"/>
<dbReference type="InterPro" id="IPR009056">
    <property type="entry name" value="Cyt_c-like_dom"/>
</dbReference>
<feature type="binding site" description="axial binding residue" evidence="12">
    <location>
        <position position="313"/>
    </location>
    <ligand>
        <name>heme c</name>
        <dbReference type="ChEBI" id="CHEBI:61717"/>
        <label>3</label>
    </ligand>
    <ligandPart>
        <name>Fe</name>
        <dbReference type="ChEBI" id="CHEBI:18248"/>
    </ligandPart>
</feature>
<evidence type="ECO:0000256" key="5">
    <source>
        <dbReference type="ARBA" id="ARBA00022723"/>
    </source>
</evidence>
<dbReference type="PATRIC" id="fig|28092.6.peg.2974"/>
<feature type="binding site" description="covalent" evidence="11">
    <location>
        <position position="176"/>
    </location>
    <ligand>
        <name>heme c</name>
        <dbReference type="ChEBI" id="CHEBI:61717"/>
        <label>2</label>
    </ligand>
</feature>
<dbReference type="InterPro" id="IPR036909">
    <property type="entry name" value="Cyt_c-like_dom_sf"/>
</dbReference>
<protein>
    <submittedName>
        <fullName evidence="15">Cytochrome C</fullName>
    </submittedName>
</protein>
<comment type="cofactor">
    <cofactor evidence="11">
        <name>heme c</name>
        <dbReference type="ChEBI" id="CHEBI:61717"/>
    </cofactor>
    <text evidence="11">Binds 3 heme c groups covalently per subunit.</text>
</comment>
<keyword evidence="9 12" id="KW-0408">Iron</keyword>
<dbReference type="Pfam" id="PF00034">
    <property type="entry name" value="Cytochrom_C"/>
    <property type="match status" value="1"/>
</dbReference>